<dbReference type="EMBL" id="MU859372">
    <property type="protein sequence ID" value="KAK3947318.1"/>
    <property type="molecule type" value="Genomic_DNA"/>
</dbReference>
<name>A0AAN6NNJ4_9PEZI</name>
<accession>A0AAN6NNJ4</accession>
<gene>
    <name evidence="1" type="ORF">QBC32DRAFT_354744</name>
</gene>
<reference evidence="1" key="2">
    <citation type="submission" date="2023-06" db="EMBL/GenBank/DDBJ databases">
        <authorList>
            <consortium name="Lawrence Berkeley National Laboratory"/>
            <person name="Mondo S.J."/>
            <person name="Hensen N."/>
            <person name="Bonometti L."/>
            <person name="Westerberg I."/>
            <person name="Brannstrom I.O."/>
            <person name="Guillou S."/>
            <person name="Cros-Aarteil S."/>
            <person name="Calhoun S."/>
            <person name="Haridas S."/>
            <person name="Kuo A."/>
            <person name="Pangilinan J."/>
            <person name="Riley R."/>
            <person name="Labutti K."/>
            <person name="Andreopoulos B."/>
            <person name="Lipzen A."/>
            <person name="Chen C."/>
            <person name="Yanf M."/>
            <person name="Daum C."/>
            <person name="Ng V."/>
            <person name="Clum A."/>
            <person name="Steindorff A."/>
            <person name="Ohm R."/>
            <person name="Martin F."/>
            <person name="Silar P."/>
            <person name="Natvig D."/>
            <person name="Lalanne C."/>
            <person name="Gautier V."/>
            <person name="Ament-Velasquez S.L."/>
            <person name="Kruys A."/>
            <person name="Hutchinson M.I."/>
            <person name="Powell A.J."/>
            <person name="Barry K."/>
            <person name="Miller A.N."/>
            <person name="Grigoriev I.V."/>
            <person name="Debuchy R."/>
            <person name="Gladieux P."/>
            <person name="Thoren M.H."/>
            <person name="Johannesson H."/>
        </authorList>
    </citation>
    <scope>NUCLEOTIDE SEQUENCE</scope>
    <source>
        <strain evidence="1">CBS 626.80</strain>
    </source>
</reference>
<dbReference type="Proteomes" id="UP001303222">
    <property type="component" value="Unassembled WGS sequence"/>
</dbReference>
<evidence type="ECO:0000313" key="1">
    <source>
        <dbReference type="EMBL" id="KAK3947318.1"/>
    </source>
</evidence>
<keyword evidence="2" id="KW-1185">Reference proteome</keyword>
<comment type="caution">
    <text evidence="1">The sequence shown here is derived from an EMBL/GenBank/DDBJ whole genome shotgun (WGS) entry which is preliminary data.</text>
</comment>
<evidence type="ECO:0000313" key="2">
    <source>
        <dbReference type="Proteomes" id="UP001303222"/>
    </source>
</evidence>
<sequence>MRPWRLAGKWGAGDAGAEDGGSVRFVLEYSLGLSKRPRCCARFVTRGSQIEASNRRTG</sequence>
<organism evidence="1 2">
    <name type="scientific">Pseudoneurospora amorphoporcata</name>
    <dbReference type="NCBI Taxonomy" id="241081"/>
    <lineage>
        <taxon>Eukaryota</taxon>
        <taxon>Fungi</taxon>
        <taxon>Dikarya</taxon>
        <taxon>Ascomycota</taxon>
        <taxon>Pezizomycotina</taxon>
        <taxon>Sordariomycetes</taxon>
        <taxon>Sordariomycetidae</taxon>
        <taxon>Sordariales</taxon>
        <taxon>Sordariaceae</taxon>
        <taxon>Pseudoneurospora</taxon>
    </lineage>
</organism>
<proteinExistence type="predicted"/>
<protein>
    <submittedName>
        <fullName evidence="1">Uncharacterized protein</fullName>
    </submittedName>
</protein>
<reference evidence="1" key="1">
    <citation type="journal article" date="2023" name="Mol. Phylogenet. Evol.">
        <title>Genome-scale phylogeny and comparative genomics of the fungal order Sordariales.</title>
        <authorList>
            <person name="Hensen N."/>
            <person name="Bonometti L."/>
            <person name="Westerberg I."/>
            <person name="Brannstrom I.O."/>
            <person name="Guillou S."/>
            <person name="Cros-Aarteil S."/>
            <person name="Calhoun S."/>
            <person name="Haridas S."/>
            <person name="Kuo A."/>
            <person name="Mondo S."/>
            <person name="Pangilinan J."/>
            <person name="Riley R."/>
            <person name="LaButti K."/>
            <person name="Andreopoulos B."/>
            <person name="Lipzen A."/>
            <person name="Chen C."/>
            <person name="Yan M."/>
            <person name="Daum C."/>
            <person name="Ng V."/>
            <person name="Clum A."/>
            <person name="Steindorff A."/>
            <person name="Ohm R.A."/>
            <person name="Martin F."/>
            <person name="Silar P."/>
            <person name="Natvig D.O."/>
            <person name="Lalanne C."/>
            <person name="Gautier V."/>
            <person name="Ament-Velasquez S.L."/>
            <person name="Kruys A."/>
            <person name="Hutchinson M.I."/>
            <person name="Powell A.J."/>
            <person name="Barry K."/>
            <person name="Miller A.N."/>
            <person name="Grigoriev I.V."/>
            <person name="Debuchy R."/>
            <person name="Gladieux P."/>
            <person name="Hiltunen Thoren M."/>
            <person name="Johannesson H."/>
        </authorList>
    </citation>
    <scope>NUCLEOTIDE SEQUENCE</scope>
    <source>
        <strain evidence="1">CBS 626.80</strain>
    </source>
</reference>
<dbReference type="AlphaFoldDB" id="A0AAN6NNJ4"/>